<dbReference type="PANTHER" id="PTHR30121:SF6">
    <property type="entry name" value="SLR6007 PROTEIN"/>
    <property type="match status" value="1"/>
</dbReference>
<dbReference type="NCBIfam" id="NF045971">
    <property type="entry name" value="conju_CD1110"/>
    <property type="match status" value="1"/>
</dbReference>
<feature type="coiled-coil region" evidence="1">
    <location>
        <begin position="87"/>
        <end position="135"/>
    </location>
</feature>
<dbReference type="Proteomes" id="UP000231139">
    <property type="component" value="Unassembled WGS sequence"/>
</dbReference>
<gene>
    <name evidence="3" type="ORF">COV62_00600</name>
</gene>
<keyword evidence="1" id="KW-0175">Coiled coil</keyword>
<accession>A0A2H0N3U0</accession>
<dbReference type="Pfam" id="PF19044">
    <property type="entry name" value="P-loop_TraG"/>
    <property type="match status" value="1"/>
</dbReference>
<dbReference type="InterPro" id="IPR043964">
    <property type="entry name" value="P-loop_TraG"/>
</dbReference>
<dbReference type="Gene3D" id="3.40.50.300">
    <property type="entry name" value="P-loop containing nucleotide triphosphate hydrolases"/>
    <property type="match status" value="1"/>
</dbReference>
<dbReference type="EMBL" id="PCWK01000014">
    <property type="protein sequence ID" value="PIR02775.1"/>
    <property type="molecule type" value="Genomic_DNA"/>
</dbReference>
<organism evidence="3 4">
    <name type="scientific">Candidatus Nealsonbacteria bacterium CG11_big_fil_rev_8_21_14_0_20_35_11</name>
    <dbReference type="NCBI Taxonomy" id="1974713"/>
    <lineage>
        <taxon>Bacteria</taxon>
        <taxon>Candidatus Nealsoniibacteriota</taxon>
    </lineage>
</organism>
<proteinExistence type="predicted"/>
<comment type="caution">
    <text evidence="3">The sequence shown here is derived from an EMBL/GenBank/DDBJ whole genome shotgun (WGS) entry which is preliminary data.</text>
</comment>
<dbReference type="PANTHER" id="PTHR30121">
    <property type="entry name" value="UNCHARACTERIZED PROTEIN YJGR-RELATED"/>
    <property type="match status" value="1"/>
</dbReference>
<name>A0A2H0N3U0_9BACT</name>
<dbReference type="SUPFAM" id="SSF52540">
    <property type="entry name" value="P-loop containing nucleoside triphosphate hydrolases"/>
    <property type="match status" value="1"/>
</dbReference>
<evidence type="ECO:0000259" key="2">
    <source>
        <dbReference type="Pfam" id="PF19044"/>
    </source>
</evidence>
<dbReference type="InterPro" id="IPR027417">
    <property type="entry name" value="P-loop_NTPase"/>
</dbReference>
<feature type="domain" description="TraG P-loop" evidence="2">
    <location>
        <begin position="239"/>
        <end position="544"/>
    </location>
</feature>
<dbReference type="Gene3D" id="1.10.8.730">
    <property type="match status" value="1"/>
</dbReference>
<evidence type="ECO:0000313" key="4">
    <source>
        <dbReference type="Proteomes" id="UP000231139"/>
    </source>
</evidence>
<protein>
    <submittedName>
        <fullName evidence="3">Conjugal transfer protein TraC</fullName>
    </submittedName>
</protein>
<dbReference type="InterPro" id="IPR051162">
    <property type="entry name" value="T4SS_component"/>
</dbReference>
<dbReference type="CDD" id="cd01127">
    <property type="entry name" value="TrwB_TraG_TraD_VirD4"/>
    <property type="match status" value="1"/>
</dbReference>
<evidence type="ECO:0000256" key="1">
    <source>
        <dbReference type="SAM" id="Coils"/>
    </source>
</evidence>
<evidence type="ECO:0000313" key="3">
    <source>
        <dbReference type="EMBL" id="PIR02775.1"/>
    </source>
</evidence>
<reference evidence="3 4" key="1">
    <citation type="submission" date="2017-09" db="EMBL/GenBank/DDBJ databases">
        <title>Depth-based differentiation of microbial function through sediment-hosted aquifers and enrichment of novel symbionts in the deep terrestrial subsurface.</title>
        <authorList>
            <person name="Probst A.J."/>
            <person name="Ladd B."/>
            <person name="Jarett J.K."/>
            <person name="Geller-Mcgrath D.E."/>
            <person name="Sieber C.M."/>
            <person name="Emerson J.B."/>
            <person name="Anantharaman K."/>
            <person name="Thomas B.C."/>
            <person name="Malmstrom R."/>
            <person name="Stieglmeier M."/>
            <person name="Klingl A."/>
            <person name="Woyke T."/>
            <person name="Ryan C.M."/>
            <person name="Banfield J.F."/>
        </authorList>
    </citation>
    <scope>NUCLEOTIDE SEQUENCE [LARGE SCALE GENOMIC DNA]</scope>
    <source>
        <strain evidence="3">CG11_big_fil_rev_8_21_14_0_20_35_11</strain>
    </source>
</reference>
<dbReference type="AlphaFoldDB" id="A0A2H0N3U0"/>
<sequence>MALFSKKKKEPEKLFEAERMEAKDIVAPASIEIGQNYLKLGEKLVKTYFVFSYPRYLTTGWLSPVINLDIPLDISFFFHPIETGMVLKQLRKKVTEVQAEIMEREEKGLVRDPALETAYRDLEELRDSLQTAQEKMFKFGLYITVYADNQKQLSETETTLRSILESRLIYLKPALYQQKEGFMSSSPYGLDQLQIHTTMNTAPLSSVFPFVSFDLSSNEGILYGINKHNNSLILFDRFTLENANFCLFAKSGAGKSYFVKLEILRSLMAGVDSIVIDPENEYQMLAEAAGGSFFKISLGSENHINPFDLPSPREDEKPEDALRGNIMNLVGLMRIMLGGLNPEEDAIMDRALSETYAAKDITTESDPSSWSQKIPVMSDLEEVLETMEGAQSLVQRLRKFTKGTFANFFNQPSNISMEKSLVVFGIRDMEDELRPMAMFIIMRYIWNAIRAELKKRILVIDEAWWLMQSEDGASFLYGIAKRARKYWLGVTTITQDISDFMKSIYGKPIITNSSLQLLMKQSSATIDVVQKIFNLTEGEKYLLLETPVGEGIFFAGPKHVAIRIVASYTEDQIITSSPEEILKIKQAKKAL</sequence>